<dbReference type="InterPro" id="IPR055214">
    <property type="entry name" value="PTP-NADK"/>
</dbReference>
<keyword evidence="8" id="KW-0418">Kinase</keyword>
<evidence type="ECO:0000256" key="1">
    <source>
        <dbReference type="ARBA" id="ARBA00004229"/>
    </source>
</evidence>
<evidence type="ECO:0000259" key="17">
    <source>
        <dbReference type="Pfam" id="PF22741"/>
    </source>
</evidence>
<dbReference type="GO" id="GO:0006741">
    <property type="term" value="P:NADP+ biosynthetic process"/>
    <property type="evidence" value="ECO:0000318"/>
    <property type="project" value="GO_Central"/>
</dbReference>
<dbReference type="InterPro" id="IPR016064">
    <property type="entry name" value="NAD/diacylglycerol_kinase_sf"/>
</dbReference>
<dbReference type="InterPro" id="IPR017438">
    <property type="entry name" value="ATP-NAD_kinase_N"/>
</dbReference>
<dbReference type="GO" id="GO:0005516">
    <property type="term" value="F:calmodulin binding"/>
    <property type="evidence" value="ECO:0007669"/>
    <property type="project" value="UniProtKB-KW"/>
</dbReference>
<dbReference type="OMA" id="SEGEMNY"/>
<reference evidence="18 19" key="1">
    <citation type="journal article" date="2011" name="Science">
        <title>The Selaginella genome identifies genetic changes associated with the evolution of vascular plants.</title>
        <authorList>
            <person name="Banks J.A."/>
            <person name="Nishiyama T."/>
            <person name="Hasebe M."/>
            <person name="Bowman J.L."/>
            <person name="Gribskov M."/>
            <person name="dePamphilis C."/>
            <person name="Albert V.A."/>
            <person name="Aono N."/>
            <person name="Aoyama T."/>
            <person name="Ambrose B.A."/>
            <person name="Ashton N.W."/>
            <person name="Axtell M.J."/>
            <person name="Barker E."/>
            <person name="Barker M.S."/>
            <person name="Bennetzen J.L."/>
            <person name="Bonawitz N.D."/>
            <person name="Chapple C."/>
            <person name="Cheng C."/>
            <person name="Correa L.G."/>
            <person name="Dacre M."/>
            <person name="DeBarry J."/>
            <person name="Dreyer I."/>
            <person name="Elias M."/>
            <person name="Engstrom E.M."/>
            <person name="Estelle M."/>
            <person name="Feng L."/>
            <person name="Finet C."/>
            <person name="Floyd S.K."/>
            <person name="Frommer W.B."/>
            <person name="Fujita T."/>
            <person name="Gramzow L."/>
            <person name="Gutensohn M."/>
            <person name="Harholt J."/>
            <person name="Hattori M."/>
            <person name="Heyl A."/>
            <person name="Hirai T."/>
            <person name="Hiwatashi Y."/>
            <person name="Ishikawa M."/>
            <person name="Iwata M."/>
            <person name="Karol K.G."/>
            <person name="Koehler B."/>
            <person name="Kolukisaoglu U."/>
            <person name="Kubo M."/>
            <person name="Kurata T."/>
            <person name="Lalonde S."/>
            <person name="Li K."/>
            <person name="Li Y."/>
            <person name="Litt A."/>
            <person name="Lyons E."/>
            <person name="Manning G."/>
            <person name="Maruyama T."/>
            <person name="Michael T.P."/>
            <person name="Mikami K."/>
            <person name="Miyazaki S."/>
            <person name="Morinaga S."/>
            <person name="Murata T."/>
            <person name="Mueller-Roeber B."/>
            <person name="Nelson D.R."/>
            <person name="Obara M."/>
            <person name="Oguri Y."/>
            <person name="Olmstead R.G."/>
            <person name="Onodera N."/>
            <person name="Petersen B.L."/>
            <person name="Pils B."/>
            <person name="Prigge M."/>
            <person name="Rensing S.A."/>
            <person name="Riano-Pachon D.M."/>
            <person name="Roberts A.W."/>
            <person name="Sato Y."/>
            <person name="Scheller H.V."/>
            <person name="Schulz B."/>
            <person name="Schulz C."/>
            <person name="Shakirov E.V."/>
            <person name="Shibagaki N."/>
            <person name="Shinohara N."/>
            <person name="Shippen D.E."/>
            <person name="Soerensen I."/>
            <person name="Sotooka R."/>
            <person name="Sugimoto N."/>
            <person name="Sugita M."/>
            <person name="Sumikawa N."/>
            <person name="Tanurdzic M."/>
            <person name="Theissen G."/>
            <person name="Ulvskov P."/>
            <person name="Wakazuki S."/>
            <person name="Weng J.K."/>
            <person name="Willats W.W."/>
            <person name="Wipf D."/>
            <person name="Wolf P.G."/>
            <person name="Yang L."/>
            <person name="Zimmer A.D."/>
            <person name="Zhu Q."/>
            <person name="Mitros T."/>
            <person name="Hellsten U."/>
            <person name="Loque D."/>
            <person name="Otillar R."/>
            <person name="Salamov A."/>
            <person name="Schmutz J."/>
            <person name="Shapiro H."/>
            <person name="Lindquist E."/>
            <person name="Lucas S."/>
            <person name="Rokhsar D."/>
            <person name="Grigoriev I.V."/>
        </authorList>
    </citation>
    <scope>NUCLEOTIDE SEQUENCE [LARGE SCALE GENOMIC DNA]</scope>
</reference>
<comment type="catalytic activity">
    <reaction evidence="14">
        <text>NAD(+) + ATP = ADP + NADP(+) + H(+)</text>
        <dbReference type="Rhea" id="RHEA:18629"/>
        <dbReference type="ChEBI" id="CHEBI:15378"/>
        <dbReference type="ChEBI" id="CHEBI:30616"/>
        <dbReference type="ChEBI" id="CHEBI:57540"/>
        <dbReference type="ChEBI" id="CHEBI:58349"/>
        <dbReference type="ChEBI" id="CHEBI:456216"/>
        <dbReference type="EC" id="2.7.1.23"/>
    </reaction>
</comment>
<dbReference type="HAMAP" id="MF_00361">
    <property type="entry name" value="NAD_kinase"/>
    <property type="match status" value="1"/>
</dbReference>
<keyword evidence="12" id="KW-0809">Transit peptide</keyword>
<evidence type="ECO:0000313" key="19">
    <source>
        <dbReference type="Proteomes" id="UP000001514"/>
    </source>
</evidence>
<organism evidence="19">
    <name type="scientific">Selaginella moellendorffii</name>
    <name type="common">Spikemoss</name>
    <dbReference type="NCBI Taxonomy" id="88036"/>
    <lineage>
        <taxon>Eukaryota</taxon>
        <taxon>Viridiplantae</taxon>
        <taxon>Streptophyta</taxon>
        <taxon>Embryophyta</taxon>
        <taxon>Tracheophyta</taxon>
        <taxon>Lycopodiopsida</taxon>
        <taxon>Selaginellales</taxon>
        <taxon>Selaginellaceae</taxon>
        <taxon>Selaginella</taxon>
    </lineage>
</organism>
<keyword evidence="10" id="KW-0521">NADP</keyword>
<dbReference type="FunFam" id="2.60.200.30:FF:000004">
    <property type="entry name" value="NAD kinase 2, chloroplastic"/>
    <property type="match status" value="1"/>
</dbReference>
<dbReference type="KEGG" id="smo:SELMODRAFT_50862"/>
<dbReference type="GO" id="GO:0009507">
    <property type="term" value="C:chloroplast"/>
    <property type="evidence" value="ECO:0007669"/>
    <property type="project" value="UniProtKB-SubCell"/>
</dbReference>
<keyword evidence="11" id="KW-0112">Calmodulin-binding</keyword>
<evidence type="ECO:0000256" key="6">
    <source>
        <dbReference type="ARBA" id="ARBA00022679"/>
    </source>
</evidence>
<dbReference type="STRING" id="88036.D8SCM8"/>
<evidence type="ECO:0000256" key="5">
    <source>
        <dbReference type="ARBA" id="ARBA00022640"/>
    </source>
</evidence>
<dbReference type="Pfam" id="PF01513">
    <property type="entry name" value="NAD_kinase"/>
    <property type="match status" value="1"/>
</dbReference>
<keyword evidence="5" id="KW-0934">Plastid</keyword>
<keyword evidence="19" id="KW-1185">Reference proteome</keyword>
<dbReference type="PANTHER" id="PTHR20275">
    <property type="entry name" value="NAD KINASE"/>
    <property type="match status" value="1"/>
</dbReference>
<dbReference type="GO" id="GO:0005524">
    <property type="term" value="F:ATP binding"/>
    <property type="evidence" value="ECO:0007669"/>
    <property type="project" value="UniProtKB-KW"/>
</dbReference>
<dbReference type="GO" id="GO:0019674">
    <property type="term" value="P:NAD+ metabolic process"/>
    <property type="evidence" value="ECO:0007669"/>
    <property type="project" value="InterPro"/>
</dbReference>
<evidence type="ECO:0000256" key="2">
    <source>
        <dbReference type="ARBA" id="ARBA00010995"/>
    </source>
</evidence>
<dbReference type="Gene3D" id="3.90.190.10">
    <property type="entry name" value="Protein tyrosine phosphatase superfamily"/>
    <property type="match status" value="1"/>
</dbReference>
<feature type="domain" description="DSP-PTPase phosphatase fused to NAD+ Kinase" evidence="17">
    <location>
        <begin position="93"/>
        <end position="223"/>
    </location>
</feature>
<keyword evidence="4" id="KW-0150">Chloroplast</keyword>
<keyword evidence="9" id="KW-0067">ATP-binding</keyword>
<evidence type="ECO:0000256" key="14">
    <source>
        <dbReference type="ARBA" id="ARBA00047925"/>
    </source>
</evidence>
<dbReference type="FunFam" id="3.40.50.10330:FF:000019">
    <property type="entry name" value="NAD kinase 2, chloroplastic"/>
    <property type="match status" value="1"/>
</dbReference>
<feature type="non-terminal residue" evidence="18">
    <location>
        <position position="1"/>
    </location>
</feature>
<dbReference type="SUPFAM" id="SSF111331">
    <property type="entry name" value="NAD kinase/diacylglycerol kinase-like"/>
    <property type="match status" value="1"/>
</dbReference>
<dbReference type="Pfam" id="PF22741">
    <property type="entry name" value="PTP-NADK"/>
    <property type="match status" value="1"/>
</dbReference>
<dbReference type="eggNOG" id="KOG2178">
    <property type="taxonomic scope" value="Eukaryota"/>
</dbReference>
<feature type="non-terminal residue" evidence="18">
    <location>
        <position position="714"/>
    </location>
</feature>
<evidence type="ECO:0000256" key="3">
    <source>
        <dbReference type="ARBA" id="ARBA00012120"/>
    </source>
</evidence>
<sequence length="714" mass="79831">LEEKVVAGLGCIGATLHQGRLDILGGYSNEEEERLPRLARFRSKLRGCCSSLRTSLQSLLPAKGDQNLAVYRILHRLTNVCLDAGFPRPDGAPCYGHIPNFATVKLQKGDENLVEFWRGGNINEEGLEWLLQREFKTIVDLRDEDPQNELAEAALMKAEASGRIRRVRIPVSVQTAPTMEQVREFADIVSDAANRPVFLQSYAGVVRASAMVSRWREFVLRGGLDRNCSEPMCTVEDIFLEETPDKASESSKVAANMLRTTSPFEAQMPGPDVFSRMSMARFFKRKRTLPGSARRQRRTIYSRLDPDENAQNGRFNAKVEVPSKPSGGSTNGRAGGRAKEEDDNGAVQGDMCASKTGVVRLQSRKKAEMYLVRTDGYSCTRERVTESTLAFTHPSTQQQMLMWKTAPKTVLLLKKLGEELMEEAKQVASFLYNHEGMNVMVEPDVHDRFARFPGFGFIQTFYNHDIGELHERVDFVVCLGGDGVILHASNLFRSAVPPVVSFNLGSLGFLTAHPFEDFKQDLRAVIHGNRIEGVYVTLRMRLRCEIVRDGQPVSGKVFEVLNEVVVDRGSNPYLCKIECYERNRLITKVQADGVLVATPTGSTAYSTAAGGSMVHPNVPCMLFTPICPHSLSFRPVILPDSAILELKVPSDSRSNAWVSFDGKKRQQLTKGDLVRIHMGRNPMPTVNKSDQTSDWFRSLDRCFNWSARKEQMAL</sequence>
<dbReference type="HOGENOM" id="CLU_008408_0_0_1"/>
<feature type="region of interest" description="Disordered" evidence="16">
    <location>
        <begin position="306"/>
        <end position="349"/>
    </location>
</feature>
<evidence type="ECO:0000256" key="4">
    <source>
        <dbReference type="ARBA" id="ARBA00022528"/>
    </source>
</evidence>
<keyword evidence="6" id="KW-0808">Transferase</keyword>
<dbReference type="InParanoid" id="D8SCM8"/>
<dbReference type="PANTHER" id="PTHR20275:SF6">
    <property type="entry name" value="NAD KINASE 2, CHLOROPLASTIC"/>
    <property type="match status" value="1"/>
</dbReference>
<evidence type="ECO:0000256" key="10">
    <source>
        <dbReference type="ARBA" id="ARBA00022857"/>
    </source>
</evidence>
<dbReference type="OrthoDB" id="24581at2759"/>
<keyword evidence="7" id="KW-0547">Nucleotide-binding</keyword>
<dbReference type="InterPro" id="IPR017437">
    <property type="entry name" value="ATP-NAD_kinase_PpnK-typ_C"/>
</dbReference>
<name>D8SCM8_SELML</name>
<proteinExistence type="inferred from homology"/>
<dbReference type="Gene3D" id="2.60.200.30">
    <property type="entry name" value="Probable inorganic polyphosphate/atp-NAD kinase, domain 2"/>
    <property type="match status" value="1"/>
</dbReference>
<dbReference type="SUPFAM" id="SSF52799">
    <property type="entry name" value="(Phosphotyrosine protein) phosphatases II"/>
    <property type="match status" value="1"/>
</dbReference>
<comment type="similarity">
    <text evidence="2">Belongs to the NAD kinase family.</text>
</comment>
<dbReference type="EMBL" id="GL377612">
    <property type="protein sequence ID" value="EFJ17736.1"/>
    <property type="molecule type" value="Genomic_DNA"/>
</dbReference>
<protein>
    <recommendedName>
        <fullName evidence="3">NAD(+) kinase</fullName>
        <ecNumber evidence="3">2.7.1.23</ecNumber>
    </recommendedName>
</protein>
<comment type="function">
    <text evidence="15">Involved in chlorophyll synthesis and chloroplast protection against oxidative damage.</text>
</comment>
<dbReference type="InterPro" id="IPR002504">
    <property type="entry name" value="NADK"/>
</dbReference>
<evidence type="ECO:0000256" key="7">
    <source>
        <dbReference type="ARBA" id="ARBA00022741"/>
    </source>
</evidence>
<evidence type="ECO:0000256" key="11">
    <source>
        <dbReference type="ARBA" id="ARBA00022860"/>
    </source>
</evidence>
<evidence type="ECO:0000256" key="15">
    <source>
        <dbReference type="ARBA" id="ARBA00053646"/>
    </source>
</evidence>
<dbReference type="InterPro" id="IPR029021">
    <property type="entry name" value="Prot-tyrosine_phosphatase-like"/>
</dbReference>
<evidence type="ECO:0000256" key="9">
    <source>
        <dbReference type="ARBA" id="ARBA00022840"/>
    </source>
</evidence>
<dbReference type="AlphaFoldDB" id="D8SCM8"/>
<dbReference type="EC" id="2.7.1.23" evidence="3"/>
<dbReference type="FunCoup" id="D8SCM8">
    <property type="interactions" value="2200"/>
</dbReference>
<dbReference type="GO" id="GO:0003951">
    <property type="term" value="F:NAD+ kinase activity"/>
    <property type="evidence" value="ECO:0000318"/>
    <property type="project" value="GO_Central"/>
</dbReference>
<dbReference type="Pfam" id="PF20143">
    <property type="entry name" value="NAD_kinase_C"/>
    <property type="match status" value="1"/>
</dbReference>
<evidence type="ECO:0000256" key="16">
    <source>
        <dbReference type="SAM" id="MobiDB-lite"/>
    </source>
</evidence>
<keyword evidence="13" id="KW-0520">NAD</keyword>
<evidence type="ECO:0000256" key="13">
    <source>
        <dbReference type="ARBA" id="ARBA00023027"/>
    </source>
</evidence>
<accession>D8SCM8</accession>
<dbReference type="Proteomes" id="UP000001514">
    <property type="component" value="Unassembled WGS sequence"/>
</dbReference>
<gene>
    <name evidence="18" type="ORF">SELMODRAFT_50862</name>
</gene>
<dbReference type="Gene3D" id="3.40.50.10330">
    <property type="entry name" value="Probable inorganic polyphosphate/atp-NAD kinase, domain 1"/>
    <property type="match status" value="1"/>
</dbReference>
<evidence type="ECO:0000256" key="12">
    <source>
        <dbReference type="ARBA" id="ARBA00022946"/>
    </source>
</evidence>
<evidence type="ECO:0000313" key="18">
    <source>
        <dbReference type="EMBL" id="EFJ17736.1"/>
    </source>
</evidence>
<comment type="subcellular location">
    <subcellularLocation>
        <location evidence="1">Plastid</location>
        <location evidence="1">Chloroplast</location>
    </subcellularLocation>
</comment>
<evidence type="ECO:0000256" key="8">
    <source>
        <dbReference type="ARBA" id="ARBA00022777"/>
    </source>
</evidence>